<gene>
    <name evidence="1" type="ORF">NPIL_337261</name>
</gene>
<comment type="caution">
    <text evidence="1">The sequence shown here is derived from an EMBL/GenBank/DDBJ whole genome shotgun (WGS) entry which is preliminary data.</text>
</comment>
<sequence length="92" mass="10547">MKKVLPKSAYRIGSEYENGSKVEVSWNWKKDIGEGGNQKEPDISAAGLPNKLVRTRRSMEFIHYIMLRCEISWKMSVSVSEAVTQSEPYHLD</sequence>
<dbReference type="Proteomes" id="UP000887013">
    <property type="component" value="Unassembled WGS sequence"/>
</dbReference>
<dbReference type="AlphaFoldDB" id="A0A8X6U4U7"/>
<name>A0A8X6U4U7_NEPPI</name>
<organism evidence="1 2">
    <name type="scientific">Nephila pilipes</name>
    <name type="common">Giant wood spider</name>
    <name type="synonym">Nephila maculata</name>
    <dbReference type="NCBI Taxonomy" id="299642"/>
    <lineage>
        <taxon>Eukaryota</taxon>
        <taxon>Metazoa</taxon>
        <taxon>Ecdysozoa</taxon>
        <taxon>Arthropoda</taxon>
        <taxon>Chelicerata</taxon>
        <taxon>Arachnida</taxon>
        <taxon>Araneae</taxon>
        <taxon>Araneomorphae</taxon>
        <taxon>Entelegynae</taxon>
        <taxon>Araneoidea</taxon>
        <taxon>Nephilidae</taxon>
        <taxon>Nephila</taxon>
    </lineage>
</organism>
<protein>
    <submittedName>
        <fullName evidence="1">Uncharacterized protein</fullName>
    </submittedName>
</protein>
<dbReference type="EMBL" id="BMAW01120975">
    <property type="protein sequence ID" value="GFT91742.1"/>
    <property type="molecule type" value="Genomic_DNA"/>
</dbReference>
<proteinExistence type="predicted"/>
<evidence type="ECO:0000313" key="1">
    <source>
        <dbReference type="EMBL" id="GFT91742.1"/>
    </source>
</evidence>
<keyword evidence="2" id="KW-1185">Reference proteome</keyword>
<evidence type="ECO:0000313" key="2">
    <source>
        <dbReference type="Proteomes" id="UP000887013"/>
    </source>
</evidence>
<reference evidence="1" key="1">
    <citation type="submission" date="2020-08" db="EMBL/GenBank/DDBJ databases">
        <title>Multicomponent nature underlies the extraordinary mechanical properties of spider dragline silk.</title>
        <authorList>
            <person name="Kono N."/>
            <person name="Nakamura H."/>
            <person name="Mori M."/>
            <person name="Yoshida Y."/>
            <person name="Ohtoshi R."/>
            <person name="Malay A.D."/>
            <person name="Moran D.A.P."/>
            <person name="Tomita M."/>
            <person name="Numata K."/>
            <person name="Arakawa K."/>
        </authorList>
    </citation>
    <scope>NUCLEOTIDE SEQUENCE</scope>
</reference>
<accession>A0A8X6U4U7</accession>